<dbReference type="InterPro" id="IPR006311">
    <property type="entry name" value="TAT_signal"/>
</dbReference>
<feature type="transmembrane region" description="Helical" evidence="1">
    <location>
        <begin position="57"/>
        <end position="78"/>
    </location>
</feature>
<evidence type="ECO:0000256" key="1">
    <source>
        <dbReference type="SAM" id="Phobius"/>
    </source>
</evidence>
<comment type="caution">
    <text evidence="2">The sequence shown here is derived from an EMBL/GenBank/DDBJ whole genome shotgun (WGS) entry which is preliminary data.</text>
</comment>
<accession>A0A3D9ZU49</accession>
<keyword evidence="1" id="KW-0812">Transmembrane</keyword>
<evidence type="ECO:0000313" key="2">
    <source>
        <dbReference type="EMBL" id="REG00927.1"/>
    </source>
</evidence>
<dbReference type="EMBL" id="QUMQ01000001">
    <property type="protein sequence ID" value="REG00927.1"/>
    <property type="molecule type" value="Genomic_DNA"/>
</dbReference>
<keyword evidence="1" id="KW-0472">Membrane</keyword>
<dbReference type="OrthoDB" id="3425969at2"/>
<gene>
    <name evidence="2" type="ORF">DFJ67_6988</name>
</gene>
<dbReference type="AlphaFoldDB" id="A0A3D9ZU49"/>
<dbReference type="PROSITE" id="PS51318">
    <property type="entry name" value="TAT"/>
    <property type="match status" value="1"/>
</dbReference>
<keyword evidence="3" id="KW-1185">Reference proteome</keyword>
<organism evidence="2 3">
    <name type="scientific">Asanoa ferruginea</name>
    <dbReference type="NCBI Taxonomy" id="53367"/>
    <lineage>
        <taxon>Bacteria</taxon>
        <taxon>Bacillati</taxon>
        <taxon>Actinomycetota</taxon>
        <taxon>Actinomycetes</taxon>
        <taxon>Micromonosporales</taxon>
        <taxon>Micromonosporaceae</taxon>
        <taxon>Asanoa</taxon>
    </lineage>
</organism>
<dbReference type="NCBIfam" id="NF038083">
    <property type="entry name" value="CU044_5270_fam"/>
    <property type="match status" value="1"/>
</dbReference>
<dbReference type="Proteomes" id="UP000256913">
    <property type="component" value="Unassembled WGS sequence"/>
</dbReference>
<sequence>MSDADRIREIFAPADPIIDDDYVSDPERNERTLQAILATPRTGASGDPRRGVLTRRAWLAAAAIVAVAAVGAVVALAIPRTTSAAWAATPAPLAYQQPTTPQPAMDRLHALAASIAEHPHTPAPGGARDHLKIRSWALGSKIDGAAVTSVVIPTETETWRNPDNSGSSTTCYLEPEDASAAQLETWRDEGSPGADETPTQDRFPAGGFPYLWQGRPPSEPRALQRWLASTRQGANPATTIVSGLTDLLRERALTPAETSAALHVLADLPGLRYTGTITDRAGRTGDAYTATLPGAVQSGGPGLPITYTFIIDPDTGQILAVERVLETDVGKNNVTAPAVIGYDTYVVSELVAE</sequence>
<keyword evidence="1" id="KW-1133">Transmembrane helix</keyword>
<name>A0A3D9ZU49_9ACTN</name>
<evidence type="ECO:0000313" key="3">
    <source>
        <dbReference type="Proteomes" id="UP000256913"/>
    </source>
</evidence>
<dbReference type="InterPro" id="IPR047789">
    <property type="entry name" value="CU044_5270-like"/>
</dbReference>
<protein>
    <submittedName>
        <fullName evidence="2">Uncharacterized protein</fullName>
    </submittedName>
</protein>
<dbReference type="RefSeq" id="WP_116072810.1">
    <property type="nucleotide sequence ID" value="NZ_BONB01000010.1"/>
</dbReference>
<proteinExistence type="predicted"/>
<reference evidence="2 3" key="1">
    <citation type="submission" date="2018-08" db="EMBL/GenBank/DDBJ databases">
        <title>Sequencing the genomes of 1000 actinobacteria strains.</title>
        <authorList>
            <person name="Klenk H.-P."/>
        </authorList>
    </citation>
    <scope>NUCLEOTIDE SEQUENCE [LARGE SCALE GENOMIC DNA]</scope>
    <source>
        <strain evidence="2 3">DSM 44099</strain>
    </source>
</reference>